<accession>A0A1F7V9K5</accession>
<feature type="binding site" evidence="2">
    <location>
        <position position="139"/>
    </location>
    <ligand>
        <name>Fe cation</name>
        <dbReference type="ChEBI" id="CHEBI:24875"/>
    </ligand>
</feature>
<feature type="binding site" evidence="2">
    <location>
        <position position="93"/>
    </location>
    <ligand>
        <name>Fe cation</name>
        <dbReference type="ChEBI" id="CHEBI:24875"/>
    </ligand>
</feature>
<dbReference type="GO" id="GO:0046872">
    <property type="term" value="F:metal ion binding"/>
    <property type="evidence" value="ECO:0007669"/>
    <property type="project" value="UniProtKB-KW"/>
</dbReference>
<dbReference type="GO" id="GO:0042586">
    <property type="term" value="F:peptide deformylase activity"/>
    <property type="evidence" value="ECO:0007669"/>
    <property type="project" value="UniProtKB-UniRule"/>
</dbReference>
<feature type="active site" evidence="2">
    <location>
        <position position="136"/>
    </location>
</feature>
<comment type="function">
    <text evidence="2">Removes the formyl group from the N-terminal Met of newly synthesized proteins. Requires at least a dipeptide for an efficient rate of reaction. N-terminal L-methionine is a prerequisite for activity but the enzyme has broad specificity at other positions.</text>
</comment>
<sequence length="161" mass="17946">MLKILPILRHPNPLLRQRAKEVDLKVLTEKIFQDLAEDMIATMWQADGVGLAAPQIGQGLRLIIVASGKQAATLINPVIIYKSFRKEVMEEGCLSVPGLFGPVKRSKTIRYRAYTREGKKVSFKAEGLTARIIQHELDHLNGVLFIDRAKWIASVGTSAEL</sequence>
<comment type="cofactor">
    <cofactor evidence="2">
        <name>Fe(2+)</name>
        <dbReference type="ChEBI" id="CHEBI:29033"/>
    </cofactor>
    <text evidence="2">Binds 1 Fe(2+) ion.</text>
</comment>
<organism evidence="3 4">
    <name type="scientific">Candidatus Uhrbacteria bacterium RIFCSPLOWO2_02_FULL_48_12</name>
    <dbReference type="NCBI Taxonomy" id="1802407"/>
    <lineage>
        <taxon>Bacteria</taxon>
        <taxon>Candidatus Uhriibacteriota</taxon>
    </lineage>
</organism>
<comment type="catalytic activity">
    <reaction evidence="2">
        <text>N-terminal N-formyl-L-methionyl-[peptide] + H2O = N-terminal L-methionyl-[peptide] + formate</text>
        <dbReference type="Rhea" id="RHEA:24420"/>
        <dbReference type="Rhea" id="RHEA-COMP:10639"/>
        <dbReference type="Rhea" id="RHEA-COMP:10640"/>
        <dbReference type="ChEBI" id="CHEBI:15377"/>
        <dbReference type="ChEBI" id="CHEBI:15740"/>
        <dbReference type="ChEBI" id="CHEBI:49298"/>
        <dbReference type="ChEBI" id="CHEBI:64731"/>
        <dbReference type="EC" id="3.5.1.88"/>
    </reaction>
</comment>
<dbReference type="PANTHER" id="PTHR10458">
    <property type="entry name" value="PEPTIDE DEFORMYLASE"/>
    <property type="match status" value="1"/>
</dbReference>
<keyword evidence="2" id="KW-0479">Metal-binding</keyword>
<keyword evidence="2" id="KW-0648">Protein biosynthesis</keyword>
<dbReference type="EMBL" id="MGEP01000030">
    <property type="protein sequence ID" value="OGL87209.1"/>
    <property type="molecule type" value="Genomic_DNA"/>
</dbReference>
<evidence type="ECO:0000256" key="1">
    <source>
        <dbReference type="ARBA" id="ARBA00010759"/>
    </source>
</evidence>
<reference evidence="3 4" key="1">
    <citation type="journal article" date="2016" name="Nat. Commun.">
        <title>Thousands of microbial genomes shed light on interconnected biogeochemical processes in an aquifer system.</title>
        <authorList>
            <person name="Anantharaman K."/>
            <person name="Brown C.T."/>
            <person name="Hug L.A."/>
            <person name="Sharon I."/>
            <person name="Castelle C.J."/>
            <person name="Probst A.J."/>
            <person name="Thomas B.C."/>
            <person name="Singh A."/>
            <person name="Wilkins M.J."/>
            <person name="Karaoz U."/>
            <person name="Brodie E.L."/>
            <person name="Williams K.H."/>
            <person name="Hubbard S.S."/>
            <person name="Banfield J.F."/>
        </authorList>
    </citation>
    <scope>NUCLEOTIDE SEQUENCE [LARGE SCALE GENOMIC DNA]</scope>
</reference>
<dbReference type="PANTHER" id="PTHR10458:SF22">
    <property type="entry name" value="PEPTIDE DEFORMYLASE"/>
    <property type="match status" value="1"/>
</dbReference>
<evidence type="ECO:0000313" key="3">
    <source>
        <dbReference type="EMBL" id="OGL87209.1"/>
    </source>
</evidence>
<dbReference type="InterPro" id="IPR036821">
    <property type="entry name" value="Peptide_deformylase_sf"/>
</dbReference>
<comment type="caution">
    <text evidence="3">The sequence shown here is derived from an EMBL/GenBank/DDBJ whole genome shotgun (WGS) entry which is preliminary data.</text>
</comment>
<evidence type="ECO:0000313" key="4">
    <source>
        <dbReference type="Proteomes" id="UP000178723"/>
    </source>
</evidence>
<dbReference type="NCBIfam" id="TIGR00079">
    <property type="entry name" value="pept_deformyl"/>
    <property type="match status" value="1"/>
</dbReference>
<dbReference type="Pfam" id="PF01327">
    <property type="entry name" value="Pep_deformylase"/>
    <property type="match status" value="1"/>
</dbReference>
<dbReference type="NCBIfam" id="NF001159">
    <property type="entry name" value="PRK00150.1-3"/>
    <property type="match status" value="1"/>
</dbReference>
<comment type="similarity">
    <text evidence="1 2">Belongs to the polypeptide deformylase family.</text>
</comment>
<keyword evidence="2" id="KW-0408">Iron</keyword>
<dbReference type="AlphaFoldDB" id="A0A1F7V9K5"/>
<dbReference type="GO" id="GO:0006412">
    <property type="term" value="P:translation"/>
    <property type="evidence" value="ECO:0007669"/>
    <property type="project" value="UniProtKB-UniRule"/>
</dbReference>
<gene>
    <name evidence="2" type="primary">def</name>
    <name evidence="3" type="ORF">A3I40_03555</name>
</gene>
<proteinExistence type="inferred from homology"/>
<dbReference type="SUPFAM" id="SSF56420">
    <property type="entry name" value="Peptide deformylase"/>
    <property type="match status" value="1"/>
</dbReference>
<dbReference type="Gene3D" id="3.90.45.10">
    <property type="entry name" value="Peptide deformylase"/>
    <property type="match status" value="1"/>
</dbReference>
<feature type="binding site" evidence="2">
    <location>
        <position position="135"/>
    </location>
    <ligand>
        <name>Fe cation</name>
        <dbReference type="ChEBI" id="CHEBI:24875"/>
    </ligand>
</feature>
<keyword evidence="2" id="KW-0378">Hydrolase</keyword>
<dbReference type="STRING" id="1802407.A3I40_03555"/>
<dbReference type="HAMAP" id="MF_00163">
    <property type="entry name" value="Pep_deformylase"/>
    <property type="match status" value="1"/>
</dbReference>
<dbReference type="PIRSF" id="PIRSF004749">
    <property type="entry name" value="Pep_def"/>
    <property type="match status" value="1"/>
</dbReference>
<dbReference type="Proteomes" id="UP000178723">
    <property type="component" value="Unassembled WGS sequence"/>
</dbReference>
<protein>
    <recommendedName>
        <fullName evidence="2">Peptide deformylase</fullName>
        <shortName evidence="2">PDF</shortName>
        <ecNumber evidence="2">3.5.1.88</ecNumber>
    </recommendedName>
    <alternativeName>
        <fullName evidence="2">Polypeptide deformylase</fullName>
    </alternativeName>
</protein>
<name>A0A1F7V9K5_9BACT</name>
<dbReference type="CDD" id="cd00487">
    <property type="entry name" value="Pep_deformylase"/>
    <property type="match status" value="1"/>
</dbReference>
<dbReference type="InterPro" id="IPR023635">
    <property type="entry name" value="Peptide_deformylase"/>
</dbReference>
<dbReference type="EC" id="3.5.1.88" evidence="2"/>
<evidence type="ECO:0000256" key="2">
    <source>
        <dbReference type="HAMAP-Rule" id="MF_00163"/>
    </source>
</evidence>
<dbReference type="PRINTS" id="PR01576">
    <property type="entry name" value="PDEFORMYLASE"/>
</dbReference>